<evidence type="ECO:0000256" key="1">
    <source>
        <dbReference type="ARBA" id="ARBA00023015"/>
    </source>
</evidence>
<dbReference type="AlphaFoldDB" id="A0A176XFN0"/>
<feature type="domain" description="HTH araC/xylS-type" evidence="4">
    <location>
        <begin position="151"/>
        <end position="249"/>
    </location>
</feature>
<dbReference type="Pfam" id="PF12833">
    <property type="entry name" value="HTH_18"/>
    <property type="match status" value="1"/>
</dbReference>
<organism evidence="5 6">
    <name type="scientific">Agrobacterium tumefaciens</name>
    <dbReference type="NCBI Taxonomy" id="358"/>
    <lineage>
        <taxon>Bacteria</taxon>
        <taxon>Pseudomonadati</taxon>
        <taxon>Pseudomonadota</taxon>
        <taxon>Alphaproteobacteria</taxon>
        <taxon>Hyphomicrobiales</taxon>
        <taxon>Rhizobiaceae</taxon>
        <taxon>Rhizobium/Agrobacterium group</taxon>
        <taxon>Agrobacterium</taxon>
        <taxon>Agrobacterium tumefaciens complex</taxon>
    </lineage>
</organism>
<dbReference type="PRINTS" id="PR00032">
    <property type="entry name" value="HTHARAC"/>
</dbReference>
<dbReference type="SUPFAM" id="SSF46689">
    <property type="entry name" value="Homeodomain-like"/>
    <property type="match status" value="2"/>
</dbReference>
<dbReference type="PANTHER" id="PTHR46796">
    <property type="entry name" value="HTH-TYPE TRANSCRIPTIONAL ACTIVATOR RHAS-RELATED"/>
    <property type="match status" value="1"/>
</dbReference>
<dbReference type="PROSITE" id="PS01124">
    <property type="entry name" value="HTH_ARAC_FAMILY_2"/>
    <property type="match status" value="1"/>
</dbReference>
<dbReference type="RefSeq" id="WP_063948015.1">
    <property type="nucleotide sequence ID" value="NZ_LXPS01000007.1"/>
</dbReference>
<evidence type="ECO:0000313" key="6">
    <source>
        <dbReference type="Proteomes" id="UP000077098"/>
    </source>
</evidence>
<dbReference type="InterPro" id="IPR050204">
    <property type="entry name" value="AraC_XylS_family_regulators"/>
</dbReference>
<keyword evidence="3" id="KW-0804">Transcription</keyword>
<accession>A0A176XFN0</accession>
<sequence length="269" mass="29937">MSLVVKMSGNSFVSVLKDGRWERAYYESGSAGLTSQHQSHRLRFEVQRGDLFAETAHLYLSSTLLEEVAEDYRRIGAGEFAREMNALVFSDATVFQTVLALNRGLAAGVPNLYAEQAASFLVTHLLSRHAGWWDAASDGRASNQLKDKRLKRAIEFMSASLASSLTLQEIAAEAGMSKHHFLREFSSVVGLTPFRYLQKVRLELASRLLRTSDLPVGEVGVQCGYPRASQFSTVFTRYYGLNPATYRAAEQLDKQAPQGYAEGGRDRLR</sequence>
<dbReference type="InterPro" id="IPR020449">
    <property type="entry name" value="Tscrpt_reg_AraC-type_HTH"/>
</dbReference>
<evidence type="ECO:0000313" key="5">
    <source>
        <dbReference type="EMBL" id="OAE48236.1"/>
    </source>
</evidence>
<evidence type="ECO:0000256" key="2">
    <source>
        <dbReference type="ARBA" id="ARBA00023125"/>
    </source>
</evidence>
<evidence type="ECO:0000256" key="3">
    <source>
        <dbReference type="ARBA" id="ARBA00023163"/>
    </source>
</evidence>
<keyword evidence="1" id="KW-0805">Transcription regulation</keyword>
<name>A0A176XFN0_AGRTU</name>
<gene>
    <name evidence="5" type="ORF">A7J57_22855</name>
</gene>
<proteinExistence type="predicted"/>
<reference evidence="5 6" key="1">
    <citation type="submission" date="2016-05" db="EMBL/GenBank/DDBJ databases">
        <authorList>
            <person name="Lavstsen T."/>
            <person name="Jespersen J.S."/>
        </authorList>
    </citation>
    <scope>NUCLEOTIDE SEQUENCE [LARGE SCALE GENOMIC DNA]</scope>
    <source>
        <strain evidence="5 6">KCJ1736</strain>
    </source>
</reference>
<keyword evidence="2" id="KW-0238">DNA-binding</keyword>
<dbReference type="Gene3D" id="1.10.10.60">
    <property type="entry name" value="Homeodomain-like"/>
    <property type="match status" value="2"/>
</dbReference>
<dbReference type="GO" id="GO:0043565">
    <property type="term" value="F:sequence-specific DNA binding"/>
    <property type="evidence" value="ECO:0007669"/>
    <property type="project" value="InterPro"/>
</dbReference>
<evidence type="ECO:0000259" key="4">
    <source>
        <dbReference type="PROSITE" id="PS01124"/>
    </source>
</evidence>
<dbReference type="EMBL" id="LXPS01000007">
    <property type="protein sequence ID" value="OAE48236.1"/>
    <property type="molecule type" value="Genomic_DNA"/>
</dbReference>
<dbReference type="PROSITE" id="PS00041">
    <property type="entry name" value="HTH_ARAC_FAMILY_1"/>
    <property type="match status" value="1"/>
</dbReference>
<protein>
    <recommendedName>
        <fullName evidence="4">HTH araC/xylS-type domain-containing protein</fullName>
    </recommendedName>
</protein>
<dbReference type="SMART" id="SM00342">
    <property type="entry name" value="HTH_ARAC"/>
    <property type="match status" value="1"/>
</dbReference>
<dbReference type="InterPro" id="IPR009057">
    <property type="entry name" value="Homeodomain-like_sf"/>
</dbReference>
<dbReference type="GO" id="GO:0003700">
    <property type="term" value="F:DNA-binding transcription factor activity"/>
    <property type="evidence" value="ECO:0007669"/>
    <property type="project" value="InterPro"/>
</dbReference>
<comment type="caution">
    <text evidence="5">The sequence shown here is derived from an EMBL/GenBank/DDBJ whole genome shotgun (WGS) entry which is preliminary data.</text>
</comment>
<dbReference type="InterPro" id="IPR018062">
    <property type="entry name" value="HTH_AraC-typ_CS"/>
</dbReference>
<dbReference type="Proteomes" id="UP000077098">
    <property type="component" value="Unassembled WGS sequence"/>
</dbReference>
<dbReference type="InterPro" id="IPR018060">
    <property type="entry name" value="HTH_AraC"/>
</dbReference>